<dbReference type="Proteomes" id="UP001595839">
    <property type="component" value="Unassembled WGS sequence"/>
</dbReference>
<dbReference type="EMBL" id="JBHSFK010000039">
    <property type="protein sequence ID" value="MFC4505965.1"/>
    <property type="molecule type" value="Genomic_DNA"/>
</dbReference>
<organism evidence="1 2">
    <name type="scientific">Streptomyces vulcanius</name>
    <dbReference type="NCBI Taxonomy" id="1441876"/>
    <lineage>
        <taxon>Bacteria</taxon>
        <taxon>Bacillati</taxon>
        <taxon>Actinomycetota</taxon>
        <taxon>Actinomycetes</taxon>
        <taxon>Kitasatosporales</taxon>
        <taxon>Streptomycetaceae</taxon>
        <taxon>Streptomyces</taxon>
    </lineage>
</organism>
<protein>
    <submittedName>
        <fullName evidence="1">Uncharacterized protein</fullName>
    </submittedName>
</protein>
<name>A0ABV9B2Q6_9ACTN</name>
<accession>A0ABV9B2Q6</accession>
<evidence type="ECO:0000313" key="1">
    <source>
        <dbReference type="EMBL" id="MFC4505965.1"/>
    </source>
</evidence>
<sequence length="57" mass="6039">MCPSSAPGIAAAIISFTEEILTEDPEDVTDTLKQLRATALDQARSAHPAPRARTTAM</sequence>
<comment type="caution">
    <text evidence="1">The sequence shown here is derived from an EMBL/GenBank/DDBJ whole genome shotgun (WGS) entry which is preliminary data.</text>
</comment>
<gene>
    <name evidence="1" type="ORF">ACFPIH_42065</name>
</gene>
<dbReference type="RefSeq" id="WP_381183272.1">
    <property type="nucleotide sequence ID" value="NZ_JBHSFK010000039.1"/>
</dbReference>
<evidence type="ECO:0000313" key="2">
    <source>
        <dbReference type="Proteomes" id="UP001595839"/>
    </source>
</evidence>
<proteinExistence type="predicted"/>
<reference evidence="2" key="1">
    <citation type="journal article" date="2019" name="Int. J. Syst. Evol. Microbiol.">
        <title>The Global Catalogue of Microorganisms (GCM) 10K type strain sequencing project: providing services to taxonomists for standard genome sequencing and annotation.</title>
        <authorList>
            <consortium name="The Broad Institute Genomics Platform"/>
            <consortium name="The Broad Institute Genome Sequencing Center for Infectious Disease"/>
            <person name="Wu L."/>
            <person name="Ma J."/>
        </authorList>
    </citation>
    <scope>NUCLEOTIDE SEQUENCE [LARGE SCALE GENOMIC DNA]</scope>
    <source>
        <strain evidence="2">CGMCC 4.7177</strain>
    </source>
</reference>
<keyword evidence="2" id="KW-1185">Reference proteome</keyword>